<evidence type="ECO:0000313" key="3">
    <source>
        <dbReference type="EMBL" id="SPZ06265.1"/>
    </source>
</evidence>
<dbReference type="AlphaFoldDB" id="A0A2X2D203"/>
<keyword evidence="3" id="KW-0449">Lipoprotein</keyword>
<evidence type="ECO:0000313" key="2">
    <source>
        <dbReference type="EMBL" id="MBF8640866.1"/>
    </source>
</evidence>
<dbReference type="Proteomes" id="UP000626180">
    <property type="component" value="Unassembled WGS sequence"/>
</dbReference>
<feature type="signal peptide" evidence="1">
    <location>
        <begin position="1"/>
        <end position="19"/>
    </location>
</feature>
<dbReference type="EMBL" id="JADMCD010000003">
    <property type="protein sequence ID" value="MBF8640866.1"/>
    <property type="molecule type" value="Genomic_DNA"/>
</dbReference>
<reference evidence="3 4" key="1">
    <citation type="submission" date="2018-06" db="EMBL/GenBank/DDBJ databases">
        <authorList>
            <consortium name="Pathogen Informatics"/>
            <person name="Doyle S."/>
        </authorList>
    </citation>
    <scope>NUCLEOTIDE SEQUENCE [LARGE SCALE GENOMIC DNA]</scope>
    <source>
        <strain evidence="3 4">NCTC11842</strain>
    </source>
</reference>
<reference evidence="2 5" key="2">
    <citation type="submission" date="2020-10" db="EMBL/GenBank/DDBJ databases">
        <title>Genome sequences of Pseudomonas isolates.</title>
        <authorList>
            <person name="Wessels L."/>
            <person name="Reich F."/>
            <person name="Hammerl J."/>
        </authorList>
    </citation>
    <scope>NUCLEOTIDE SEQUENCE [LARGE SCALE GENOMIC DNA]</scope>
    <source>
        <strain evidence="2 5">20-MO00624-0</strain>
    </source>
</reference>
<protein>
    <submittedName>
        <fullName evidence="3">Putative lipoprotein</fullName>
    </submittedName>
</protein>
<dbReference type="RefSeq" id="WP_010798315.1">
    <property type="nucleotide sequence ID" value="NZ_FQYS01000003.1"/>
</dbReference>
<organism evidence="3 4">
    <name type="scientific">Pseudomonas luteola</name>
    <dbReference type="NCBI Taxonomy" id="47886"/>
    <lineage>
        <taxon>Bacteria</taxon>
        <taxon>Pseudomonadati</taxon>
        <taxon>Pseudomonadota</taxon>
        <taxon>Gammaproteobacteria</taxon>
        <taxon>Pseudomonadales</taxon>
        <taxon>Pseudomonadaceae</taxon>
        <taxon>Pseudomonas</taxon>
    </lineage>
</organism>
<dbReference type="Proteomes" id="UP000250443">
    <property type="component" value="Unassembled WGS sequence"/>
</dbReference>
<evidence type="ECO:0000313" key="4">
    <source>
        <dbReference type="Proteomes" id="UP000250443"/>
    </source>
</evidence>
<dbReference type="EMBL" id="UAUF01000011">
    <property type="protein sequence ID" value="SPZ06265.1"/>
    <property type="molecule type" value="Genomic_DNA"/>
</dbReference>
<sequence length="139" mass="15237">MYRKAVAAIGMAVLLNGCASGLNSFQKSELDRYEARGLVVQEKSPGLAAGLGLLPGGGSFYTREYGFGVVNLLLWPLSIIWDPVGGYDAAKVINYQATKAKLDAERDKDLDTLDSQLQLGQIDMTQYALEKRKIESKYK</sequence>
<feature type="chain" id="PRO_5016046978" evidence="1">
    <location>
        <begin position="20"/>
        <end position="139"/>
    </location>
</feature>
<name>A0A2X2D203_PSELU</name>
<gene>
    <name evidence="2" type="ORF">IRZ65_09235</name>
    <name evidence="3" type="ORF">NCTC11842_02157</name>
</gene>
<evidence type="ECO:0000256" key="1">
    <source>
        <dbReference type="SAM" id="SignalP"/>
    </source>
</evidence>
<evidence type="ECO:0000313" key="5">
    <source>
        <dbReference type="Proteomes" id="UP000626180"/>
    </source>
</evidence>
<keyword evidence="1" id="KW-0732">Signal</keyword>
<proteinExistence type="predicted"/>
<accession>A0A2X2D203</accession>
<keyword evidence="5" id="KW-1185">Reference proteome</keyword>